<dbReference type="RefSeq" id="WP_146922071.1">
    <property type="nucleotide sequence ID" value="NZ_CP042430.1"/>
</dbReference>
<evidence type="ECO:0000259" key="3">
    <source>
        <dbReference type="Pfam" id="PF17853"/>
    </source>
</evidence>
<comment type="similarity">
    <text evidence="1">Belongs to the CdaR family.</text>
</comment>
<dbReference type="Pfam" id="PF13556">
    <property type="entry name" value="HTH_30"/>
    <property type="match status" value="1"/>
</dbReference>
<dbReference type="PANTHER" id="PTHR33744">
    <property type="entry name" value="CARBOHYDRATE DIACID REGULATOR"/>
    <property type="match status" value="1"/>
</dbReference>
<name>A0A5B8U988_9ACTN</name>
<evidence type="ECO:0000313" key="5">
    <source>
        <dbReference type="Proteomes" id="UP000321805"/>
    </source>
</evidence>
<dbReference type="InterPro" id="IPR041522">
    <property type="entry name" value="CdaR_GGDEF"/>
</dbReference>
<dbReference type="InterPro" id="IPR025736">
    <property type="entry name" value="PucR_C-HTH_dom"/>
</dbReference>
<dbReference type="AlphaFoldDB" id="A0A5B8U988"/>
<sequence>MNEVQALVDALAAEIGRPVGVDDRRFRALAYSAHAEEIDHVRRESILRREAPREVTSWLESLAIGEAEDYVRVPRNPTFGMAARICVPLRFHDSVLGFLWLVDEPVPLDDAELQACLRYGRELGDQLFRVRRLESEERLQENALVDLLLTGSVDAEAAAARLREAGLASASSYTCLAAVVVPVPGVSPPDAVGVRLSAALEVLRRAVAPHHLMTGAPSERAVAILAYEDPEEPRRRAATLAAAVADQTAQGAGCRVAVGVAGAHPRPAGLRAAHDEALRAARVALVDDARHPVALWDELGAYRTVTTLLGDRPPEAMLPEPLRRLLAGSDAATLVATLECYLEHGGDVQAAAAQLFVHRSSLYNRLHRIEEIAGVDLRSGDDRLDLQLGLRLWRLAGA</sequence>
<proteinExistence type="inferred from homology"/>
<accession>A0A5B8U988</accession>
<dbReference type="Proteomes" id="UP000321805">
    <property type="component" value="Chromosome"/>
</dbReference>
<gene>
    <name evidence="4" type="ORF">FSW04_20420</name>
</gene>
<dbReference type="InterPro" id="IPR051448">
    <property type="entry name" value="CdaR-like_regulators"/>
</dbReference>
<evidence type="ECO:0008006" key="6">
    <source>
        <dbReference type="Google" id="ProtNLM"/>
    </source>
</evidence>
<dbReference type="SUPFAM" id="SSF55781">
    <property type="entry name" value="GAF domain-like"/>
    <property type="match status" value="1"/>
</dbReference>
<protein>
    <recommendedName>
        <fullName evidence="6">PucR family transcriptional regulator</fullName>
    </recommendedName>
</protein>
<keyword evidence="5" id="KW-1185">Reference proteome</keyword>
<feature type="domain" description="PucR C-terminal helix-turn-helix" evidence="2">
    <location>
        <begin position="334"/>
        <end position="392"/>
    </location>
</feature>
<dbReference type="InterPro" id="IPR042070">
    <property type="entry name" value="PucR_C-HTH_sf"/>
</dbReference>
<evidence type="ECO:0000256" key="1">
    <source>
        <dbReference type="ARBA" id="ARBA00006754"/>
    </source>
</evidence>
<dbReference type="EMBL" id="CP042430">
    <property type="protein sequence ID" value="QEC49706.1"/>
    <property type="molecule type" value="Genomic_DNA"/>
</dbReference>
<dbReference type="PANTHER" id="PTHR33744:SF17">
    <property type="entry name" value="CONSERVED PROTEIN"/>
    <property type="match status" value="1"/>
</dbReference>
<dbReference type="Pfam" id="PF17853">
    <property type="entry name" value="GGDEF_2"/>
    <property type="match status" value="1"/>
</dbReference>
<dbReference type="OrthoDB" id="4534407at2"/>
<dbReference type="KEGG" id="bsol:FSW04_20420"/>
<evidence type="ECO:0000313" key="4">
    <source>
        <dbReference type="EMBL" id="QEC49706.1"/>
    </source>
</evidence>
<evidence type="ECO:0000259" key="2">
    <source>
        <dbReference type="Pfam" id="PF13556"/>
    </source>
</evidence>
<organism evidence="4 5">
    <name type="scientific">Baekduia soli</name>
    <dbReference type="NCBI Taxonomy" id="496014"/>
    <lineage>
        <taxon>Bacteria</taxon>
        <taxon>Bacillati</taxon>
        <taxon>Actinomycetota</taxon>
        <taxon>Thermoleophilia</taxon>
        <taxon>Solirubrobacterales</taxon>
        <taxon>Baekduiaceae</taxon>
        <taxon>Baekduia</taxon>
    </lineage>
</organism>
<feature type="domain" description="CdaR GGDEF-like" evidence="3">
    <location>
        <begin position="151"/>
        <end position="283"/>
    </location>
</feature>
<reference evidence="4 5" key="1">
    <citation type="journal article" date="2018" name="J. Microbiol.">
        <title>Baekduia soli gen. nov., sp. nov., a novel bacterium isolated from the soil of Baekdu Mountain and proposal of a novel family name, Baekduiaceae fam. nov.</title>
        <authorList>
            <person name="An D.S."/>
            <person name="Siddiqi M.Z."/>
            <person name="Kim K.H."/>
            <person name="Yu H.S."/>
            <person name="Im W.T."/>
        </authorList>
    </citation>
    <scope>NUCLEOTIDE SEQUENCE [LARGE SCALE GENOMIC DNA]</scope>
    <source>
        <strain evidence="4 5">BR7-21</strain>
    </source>
</reference>
<dbReference type="Gene3D" id="1.10.10.2840">
    <property type="entry name" value="PucR C-terminal helix-turn-helix domain"/>
    <property type="match status" value="1"/>
</dbReference>